<sequence length="189" mass="19997">GCRRRAVRRLAPTQDLDEPPDARCPPVLSSRVGVVSVNARRGAASCRGPAHARGRPVDAGRQGQYRGLGLAGGLHVAVGLGRVQLGVPLDQTRLALDFGLQRCVGAQRDPCVAGGVLNVPADICHAPVDENRSPPRSISRSSFLGRWFALPCIYQTRSSSNVCSTTGPTAPDSVDRSLAYIYAEAIFGL</sequence>
<evidence type="ECO:0000313" key="3">
    <source>
        <dbReference type="Proteomes" id="UP001295794"/>
    </source>
</evidence>
<gene>
    <name evidence="2" type="ORF">MYCIT1_LOCUS17520</name>
</gene>
<dbReference type="EMBL" id="CAVNYO010000180">
    <property type="protein sequence ID" value="CAK5272025.1"/>
    <property type="molecule type" value="Genomic_DNA"/>
</dbReference>
<feature type="region of interest" description="Disordered" evidence="1">
    <location>
        <begin position="1"/>
        <end position="23"/>
    </location>
</feature>
<dbReference type="AlphaFoldDB" id="A0AAD2HB02"/>
<accession>A0AAD2HB02</accession>
<dbReference type="Proteomes" id="UP001295794">
    <property type="component" value="Unassembled WGS sequence"/>
</dbReference>
<proteinExistence type="predicted"/>
<protein>
    <submittedName>
        <fullName evidence="2">Uncharacterized protein</fullName>
    </submittedName>
</protein>
<organism evidence="2 3">
    <name type="scientific">Mycena citricolor</name>
    <dbReference type="NCBI Taxonomy" id="2018698"/>
    <lineage>
        <taxon>Eukaryota</taxon>
        <taxon>Fungi</taxon>
        <taxon>Dikarya</taxon>
        <taxon>Basidiomycota</taxon>
        <taxon>Agaricomycotina</taxon>
        <taxon>Agaricomycetes</taxon>
        <taxon>Agaricomycetidae</taxon>
        <taxon>Agaricales</taxon>
        <taxon>Marasmiineae</taxon>
        <taxon>Mycenaceae</taxon>
        <taxon>Mycena</taxon>
    </lineage>
</organism>
<keyword evidence="3" id="KW-1185">Reference proteome</keyword>
<name>A0AAD2HB02_9AGAR</name>
<feature type="non-terminal residue" evidence="2">
    <location>
        <position position="189"/>
    </location>
</feature>
<reference evidence="2" key="1">
    <citation type="submission" date="2023-11" db="EMBL/GenBank/DDBJ databases">
        <authorList>
            <person name="De Vega J J."/>
            <person name="De Vega J J."/>
        </authorList>
    </citation>
    <scope>NUCLEOTIDE SEQUENCE</scope>
</reference>
<feature type="non-terminal residue" evidence="2">
    <location>
        <position position="1"/>
    </location>
</feature>
<evidence type="ECO:0000256" key="1">
    <source>
        <dbReference type="SAM" id="MobiDB-lite"/>
    </source>
</evidence>
<evidence type="ECO:0000313" key="2">
    <source>
        <dbReference type="EMBL" id="CAK5272025.1"/>
    </source>
</evidence>
<comment type="caution">
    <text evidence="2">The sequence shown here is derived from an EMBL/GenBank/DDBJ whole genome shotgun (WGS) entry which is preliminary data.</text>
</comment>